<dbReference type="Pfam" id="PF13275">
    <property type="entry name" value="S4_2"/>
    <property type="match status" value="1"/>
</dbReference>
<feature type="domain" description="RNA-binding S4" evidence="2">
    <location>
        <begin position="16"/>
        <end position="75"/>
    </location>
</feature>
<dbReference type="CDD" id="cd00165">
    <property type="entry name" value="S4"/>
    <property type="match status" value="1"/>
</dbReference>
<dbReference type="InterPro" id="IPR002942">
    <property type="entry name" value="S4_RNA-bd"/>
</dbReference>
<evidence type="ECO:0000256" key="1">
    <source>
        <dbReference type="PROSITE-ProRule" id="PRU00182"/>
    </source>
</evidence>
<comment type="caution">
    <text evidence="3">The sequence shown here is derived from an EMBL/GenBank/DDBJ whole genome shotgun (WGS) entry which is preliminary data.</text>
</comment>
<accession>A0ABV4URL5</accession>
<organism evidence="3 4">
    <name type="scientific">Arthrobacter halodurans</name>
    <dbReference type="NCBI Taxonomy" id="516699"/>
    <lineage>
        <taxon>Bacteria</taxon>
        <taxon>Bacillati</taxon>
        <taxon>Actinomycetota</taxon>
        <taxon>Actinomycetes</taxon>
        <taxon>Micrococcales</taxon>
        <taxon>Micrococcaceae</taxon>
        <taxon>Arthrobacter</taxon>
    </lineage>
</organism>
<evidence type="ECO:0000313" key="4">
    <source>
        <dbReference type="Proteomes" id="UP001575652"/>
    </source>
</evidence>
<proteinExistence type="predicted"/>
<dbReference type="SUPFAM" id="SSF55174">
    <property type="entry name" value="Alpha-L RNA-binding motif"/>
    <property type="match status" value="1"/>
</dbReference>
<dbReference type="RefSeq" id="WP_373972488.1">
    <property type="nucleotide sequence ID" value="NZ_JBHDLJ010000009.1"/>
</dbReference>
<dbReference type="EMBL" id="JBHDLJ010000009">
    <property type="protein sequence ID" value="MFB0835315.1"/>
    <property type="molecule type" value="Genomic_DNA"/>
</dbReference>
<dbReference type="SMART" id="SM00363">
    <property type="entry name" value="S4"/>
    <property type="match status" value="1"/>
</dbReference>
<dbReference type="InterPro" id="IPR036986">
    <property type="entry name" value="S4_RNA-bd_sf"/>
</dbReference>
<keyword evidence="1" id="KW-0694">RNA-binding</keyword>
<gene>
    <name evidence="3" type="ORF">ACETWP_12015</name>
</gene>
<sequence>MSTPEPMTLQIRDDTIRLGQLLKLASLAEDGFHAKEMIENGIVKVNGEIETRRGRQVRPGDTVEVNGETVAVESSAS</sequence>
<protein>
    <submittedName>
        <fullName evidence="3">RNA-binding S4 domain-containing protein</fullName>
    </submittedName>
</protein>
<dbReference type="Proteomes" id="UP001575652">
    <property type="component" value="Unassembled WGS sequence"/>
</dbReference>
<evidence type="ECO:0000313" key="3">
    <source>
        <dbReference type="EMBL" id="MFB0835315.1"/>
    </source>
</evidence>
<dbReference type="Gene3D" id="3.10.290.10">
    <property type="entry name" value="RNA-binding S4 domain"/>
    <property type="match status" value="1"/>
</dbReference>
<keyword evidence="4" id="KW-1185">Reference proteome</keyword>
<evidence type="ECO:0000259" key="2">
    <source>
        <dbReference type="SMART" id="SM00363"/>
    </source>
</evidence>
<name>A0ABV4URL5_9MICC</name>
<dbReference type="PROSITE" id="PS50889">
    <property type="entry name" value="S4"/>
    <property type="match status" value="1"/>
</dbReference>
<reference evidence="3 4" key="1">
    <citation type="submission" date="2024-09" db="EMBL/GenBank/DDBJ databases">
        <authorList>
            <person name="Salinas-Garcia M.A."/>
            <person name="Prieme A."/>
        </authorList>
    </citation>
    <scope>NUCLEOTIDE SEQUENCE [LARGE SCALE GENOMIC DNA]</scope>
    <source>
        <strain evidence="3 4">DSM 21081</strain>
    </source>
</reference>